<gene>
    <name evidence="2" type="ORF">BRCON_2740</name>
</gene>
<evidence type="ECO:0000313" key="3">
    <source>
        <dbReference type="Proteomes" id="UP000262583"/>
    </source>
</evidence>
<protein>
    <submittedName>
        <fullName evidence="2">Uncharacterized protein</fullName>
    </submittedName>
</protein>
<dbReference type="Proteomes" id="UP000262583">
    <property type="component" value="Chromosome"/>
</dbReference>
<organism evidence="2 3">
    <name type="scientific">Sumerlaea chitinivorans</name>
    <dbReference type="NCBI Taxonomy" id="2250252"/>
    <lineage>
        <taxon>Bacteria</taxon>
        <taxon>Candidatus Sumerlaeota</taxon>
        <taxon>Candidatus Sumerlaeia</taxon>
        <taxon>Candidatus Sumerlaeales</taxon>
        <taxon>Candidatus Sumerlaeaceae</taxon>
        <taxon>Candidatus Sumerlaea</taxon>
    </lineage>
</organism>
<feature type="region of interest" description="Disordered" evidence="1">
    <location>
        <begin position="70"/>
        <end position="104"/>
    </location>
</feature>
<dbReference type="AlphaFoldDB" id="A0A2Z4YA48"/>
<dbReference type="EMBL" id="CP030759">
    <property type="protein sequence ID" value="AXA37482.1"/>
    <property type="molecule type" value="Genomic_DNA"/>
</dbReference>
<proteinExistence type="predicted"/>
<reference evidence="2 3" key="1">
    <citation type="submission" date="2018-05" db="EMBL/GenBank/DDBJ databases">
        <title>A metagenomic window into the 2 km-deep terrestrial subsurface aquifer revealed taxonomically and functionally diverse microbial community comprising novel uncultured bacterial lineages.</title>
        <authorList>
            <person name="Kadnikov V.V."/>
            <person name="Mardanov A.V."/>
            <person name="Beletsky A.V."/>
            <person name="Banks D."/>
            <person name="Pimenov N.V."/>
            <person name="Frank Y.A."/>
            <person name="Karnachuk O.V."/>
            <person name="Ravin N.V."/>
        </authorList>
    </citation>
    <scope>NUCLEOTIDE SEQUENCE [LARGE SCALE GENOMIC DNA]</scope>
    <source>
        <strain evidence="2">BY</strain>
    </source>
</reference>
<evidence type="ECO:0000313" key="2">
    <source>
        <dbReference type="EMBL" id="AXA37482.1"/>
    </source>
</evidence>
<name>A0A2Z4YA48_SUMC1</name>
<accession>A0A2Z4YA48</accession>
<sequence length="104" mass="10429">MGAAGVKLAATLPGMGKFATGRGKGTVAGVFAGLSTSSLADATGWDAGLGSGEIGVVANLTSVTLMNPTAAKTPTTNNHRISFIPPLPSPKESDSDSYQHEIVE</sequence>
<dbReference type="KEGG" id="schv:BRCON_2740"/>
<evidence type="ECO:0000256" key="1">
    <source>
        <dbReference type="SAM" id="MobiDB-lite"/>
    </source>
</evidence>
<feature type="compositionally biased region" description="Basic and acidic residues" evidence="1">
    <location>
        <begin position="91"/>
        <end position="104"/>
    </location>
</feature>